<dbReference type="Gene3D" id="3.10.300.10">
    <property type="entry name" value="Methylpurine-DNA glycosylase (MPG)"/>
    <property type="match status" value="2"/>
</dbReference>
<dbReference type="InterPro" id="IPR011034">
    <property type="entry name" value="Formyl_transferase-like_C_sf"/>
</dbReference>
<keyword evidence="2 5" id="KW-0227">DNA damage</keyword>
<reference evidence="6 7" key="1">
    <citation type="submission" date="2017-09" db="EMBL/GenBank/DDBJ databases">
        <title>Depth-based differentiation of microbial function through sediment-hosted aquifers and enrichment of novel symbionts in the deep terrestrial subsurface.</title>
        <authorList>
            <person name="Probst A.J."/>
            <person name="Ladd B."/>
            <person name="Jarett J.K."/>
            <person name="Geller-Mcgrath D.E."/>
            <person name="Sieber C.M."/>
            <person name="Emerson J.B."/>
            <person name="Anantharaman K."/>
            <person name="Thomas B.C."/>
            <person name="Malmstrom R."/>
            <person name="Stieglmeier M."/>
            <person name="Klingl A."/>
            <person name="Woyke T."/>
            <person name="Ryan C.M."/>
            <person name="Banfield J.F."/>
        </authorList>
    </citation>
    <scope>NUCLEOTIDE SEQUENCE [LARGE SCALE GENOMIC DNA]</scope>
    <source>
        <strain evidence="6">CG23_combo_of_CG06-09_8_20_14_all_42_19</strain>
    </source>
</reference>
<comment type="similarity">
    <text evidence="1 5">Belongs to the DNA glycosylase MPG family.</text>
</comment>
<dbReference type="EC" id="3.2.2.-" evidence="5"/>
<organism evidence="6 7">
    <name type="scientific">Candidatus Colwellbacteria bacterium CG23_combo_of_CG06-09_8_20_14_all_42_19</name>
    <dbReference type="NCBI Taxonomy" id="1974541"/>
    <lineage>
        <taxon>Bacteria</taxon>
        <taxon>Candidatus Colwelliibacteriota</taxon>
    </lineage>
</organism>
<dbReference type="Proteomes" id="UP000230007">
    <property type="component" value="Unassembled WGS sequence"/>
</dbReference>
<dbReference type="CDD" id="cd00540">
    <property type="entry name" value="AAG"/>
    <property type="match status" value="1"/>
</dbReference>
<dbReference type="PANTHER" id="PTHR10429:SF0">
    <property type="entry name" value="DNA-3-METHYLADENINE GLYCOSYLASE"/>
    <property type="match status" value="1"/>
</dbReference>
<sequence>MKKVLSKRFFRRSAVEVAQNLLGKFLIRRRENRIESYMITEVEAYDGHKDKASHASRGLTERNKVMFGEAGHWYVYFTYGMHWMLNIVTGPKGYPAAVLIRGVRDVNGPARVTKKLKINGSFNGKVAVKKSGLWIEDRGVRVKKFKRTARVGIDFAGPYWAKRKYRFVLVTVSN</sequence>
<dbReference type="InterPro" id="IPR003180">
    <property type="entry name" value="MPG"/>
</dbReference>
<dbReference type="InterPro" id="IPR036995">
    <property type="entry name" value="MPG_sf"/>
</dbReference>
<gene>
    <name evidence="6" type="ORF">COX15_01005</name>
</gene>
<comment type="caution">
    <text evidence="6">The sequence shown here is derived from an EMBL/GenBank/DDBJ whole genome shotgun (WGS) entry which is preliminary data.</text>
</comment>
<proteinExistence type="inferred from homology"/>
<evidence type="ECO:0000256" key="4">
    <source>
        <dbReference type="ARBA" id="ARBA00023204"/>
    </source>
</evidence>
<evidence type="ECO:0000313" key="7">
    <source>
        <dbReference type="Proteomes" id="UP000230007"/>
    </source>
</evidence>
<protein>
    <recommendedName>
        <fullName evidence="5">Putative 3-methyladenine DNA glycosylase</fullName>
        <ecNumber evidence="5">3.2.2.-</ecNumber>
    </recommendedName>
</protein>
<dbReference type="EMBL" id="PCSK01000020">
    <property type="protein sequence ID" value="PIP46307.1"/>
    <property type="molecule type" value="Genomic_DNA"/>
</dbReference>
<dbReference type="HAMAP" id="MF_00527">
    <property type="entry name" value="3MGH"/>
    <property type="match status" value="1"/>
</dbReference>
<evidence type="ECO:0000256" key="5">
    <source>
        <dbReference type="HAMAP-Rule" id="MF_00527"/>
    </source>
</evidence>
<dbReference type="GO" id="GO:0003905">
    <property type="term" value="F:alkylbase DNA N-glycosylase activity"/>
    <property type="evidence" value="ECO:0007669"/>
    <property type="project" value="InterPro"/>
</dbReference>
<dbReference type="SUPFAM" id="SSF50486">
    <property type="entry name" value="FMT C-terminal domain-like"/>
    <property type="match status" value="1"/>
</dbReference>
<evidence type="ECO:0000256" key="3">
    <source>
        <dbReference type="ARBA" id="ARBA00022801"/>
    </source>
</evidence>
<dbReference type="GO" id="GO:0003677">
    <property type="term" value="F:DNA binding"/>
    <property type="evidence" value="ECO:0007669"/>
    <property type="project" value="InterPro"/>
</dbReference>
<accession>A0A2H0ALQ4</accession>
<keyword evidence="4 5" id="KW-0234">DNA repair</keyword>
<dbReference type="GO" id="GO:0006284">
    <property type="term" value="P:base-excision repair"/>
    <property type="evidence" value="ECO:0007669"/>
    <property type="project" value="InterPro"/>
</dbReference>
<evidence type="ECO:0000256" key="1">
    <source>
        <dbReference type="ARBA" id="ARBA00009232"/>
    </source>
</evidence>
<evidence type="ECO:0000313" key="6">
    <source>
        <dbReference type="EMBL" id="PIP46307.1"/>
    </source>
</evidence>
<dbReference type="PANTHER" id="PTHR10429">
    <property type="entry name" value="DNA-3-METHYLADENINE GLYCOSYLASE"/>
    <property type="match status" value="1"/>
</dbReference>
<dbReference type="Pfam" id="PF02245">
    <property type="entry name" value="Pur_DNA_glyco"/>
    <property type="match status" value="2"/>
</dbReference>
<name>A0A2H0ALQ4_9BACT</name>
<dbReference type="AlphaFoldDB" id="A0A2H0ALQ4"/>
<keyword evidence="3 5" id="KW-0378">Hydrolase</keyword>
<dbReference type="NCBIfam" id="TIGR00567">
    <property type="entry name" value="3mg"/>
    <property type="match status" value="1"/>
</dbReference>
<evidence type="ECO:0000256" key="2">
    <source>
        <dbReference type="ARBA" id="ARBA00022763"/>
    </source>
</evidence>